<evidence type="ECO:0000313" key="2">
    <source>
        <dbReference type="Proteomes" id="UP000598174"/>
    </source>
</evidence>
<protein>
    <submittedName>
        <fullName evidence="1">Uncharacterized protein</fullName>
    </submittedName>
</protein>
<dbReference type="AlphaFoldDB" id="A0A919MLD0"/>
<dbReference type="EMBL" id="BOMM01000096">
    <property type="protein sequence ID" value="GIE16695.1"/>
    <property type="molecule type" value="Genomic_DNA"/>
</dbReference>
<dbReference type="RefSeq" id="WP_203823015.1">
    <property type="nucleotide sequence ID" value="NZ_BAAABP010000041.1"/>
</dbReference>
<sequence>MGSATTVRVWNINRSVVGPEIRGAAQVTAVAVRRWPTAYIGRSDRSVTLADLSTGQEVCPPIILPDKPARFFVLGNGDLLASAGSDIARLTFVDLPKDAHS</sequence>
<organism evidence="1 2">
    <name type="scientific">Paractinoplanes ferrugineus</name>
    <dbReference type="NCBI Taxonomy" id="113564"/>
    <lineage>
        <taxon>Bacteria</taxon>
        <taxon>Bacillati</taxon>
        <taxon>Actinomycetota</taxon>
        <taxon>Actinomycetes</taxon>
        <taxon>Micromonosporales</taxon>
        <taxon>Micromonosporaceae</taxon>
        <taxon>Paractinoplanes</taxon>
    </lineage>
</organism>
<comment type="caution">
    <text evidence="1">The sequence shown here is derived from an EMBL/GenBank/DDBJ whole genome shotgun (WGS) entry which is preliminary data.</text>
</comment>
<evidence type="ECO:0000313" key="1">
    <source>
        <dbReference type="EMBL" id="GIE16695.1"/>
    </source>
</evidence>
<reference evidence="1" key="1">
    <citation type="submission" date="2021-01" db="EMBL/GenBank/DDBJ databases">
        <title>Whole genome shotgun sequence of Actinoplanes ferrugineus NBRC 15555.</title>
        <authorList>
            <person name="Komaki H."/>
            <person name="Tamura T."/>
        </authorList>
    </citation>
    <scope>NUCLEOTIDE SEQUENCE</scope>
    <source>
        <strain evidence="1">NBRC 15555</strain>
    </source>
</reference>
<proteinExistence type="predicted"/>
<dbReference type="InterPro" id="IPR036322">
    <property type="entry name" value="WD40_repeat_dom_sf"/>
</dbReference>
<name>A0A919MLD0_9ACTN</name>
<accession>A0A919MLD0</accession>
<gene>
    <name evidence="1" type="ORF">Afe05nite_85350</name>
</gene>
<keyword evidence="2" id="KW-1185">Reference proteome</keyword>
<dbReference type="SUPFAM" id="SSF50978">
    <property type="entry name" value="WD40 repeat-like"/>
    <property type="match status" value="1"/>
</dbReference>
<dbReference type="Proteomes" id="UP000598174">
    <property type="component" value="Unassembled WGS sequence"/>
</dbReference>